<name>A0A667ZKN1_9TELE</name>
<sequence length="614" mass="70037">MTSLGWCVCAQAIQDFHSQVFSVAAQVLDQYQDLFGAEAPPQDSNTQERRKAQLLGELNYSGKYFAFKEQMKHSVVRIVREKMLQTEAFTDPQHFQVFISQLYVFLVDNMHQALKKTVSADIQDSSVQFQLSCSQLMHFAKEAQFIGDYQLATRYYQELVTREPSEPSHWFHWGSLYMLTREHLKAEECFHQAVSIQQSHQSSLMMCGILAEMDGRYEEAEIYLERATSIDTANVVAWTLFGLFHEGQKNTLQSERAFLEAGRLLRAGDMAGQPQLDEEQHDEKKNNEEEEEEEEEKEEDMDVKKKEEEEEMSTPACQSPTVQLDEGQQQEDTKIRGGLPHCLTQIYHIASVLPSTTIYRETVEFLLQNNAVQVKISHNSRQEISLFHTQVTASKEKKTVDVADCCCAAQMAQRALSQELLCPDGGQTIFYHLCAARLHLLGGDYCSATACLREQRADVWALSGHCHYLTGEFRKAQQYYERCLDLQEPSDTHFIYLRLGGIYLQEGKFESAKAIYLKACKISPSCLTWLGLGIACYRLEELSEAEDALSEANTLNNMNAEVWGYLALVCLKSGRQLEAEQSYKYVVKLNLQKEAIIKEIKELQDHLGFGDPSL</sequence>
<evidence type="ECO:0000313" key="6">
    <source>
        <dbReference type="Proteomes" id="UP000472263"/>
    </source>
</evidence>
<evidence type="ECO:0000313" key="5">
    <source>
        <dbReference type="Ensembl" id="ENSMMDP00005033401.1"/>
    </source>
</evidence>
<dbReference type="SUPFAM" id="SSF48452">
    <property type="entry name" value="TPR-like"/>
    <property type="match status" value="2"/>
</dbReference>
<dbReference type="SMART" id="SM00028">
    <property type="entry name" value="TPR"/>
    <property type="match status" value="7"/>
</dbReference>
<feature type="repeat" description="TPR" evidence="3">
    <location>
        <begin position="457"/>
        <end position="490"/>
    </location>
</feature>
<dbReference type="InParanoid" id="A0A667ZKN1"/>
<feature type="compositionally biased region" description="Acidic residues" evidence="4">
    <location>
        <begin position="288"/>
        <end position="301"/>
    </location>
</feature>
<feature type="region of interest" description="Disordered" evidence="4">
    <location>
        <begin position="271"/>
        <end position="328"/>
    </location>
</feature>
<dbReference type="Proteomes" id="UP000472263">
    <property type="component" value="Chromosome 14"/>
</dbReference>
<dbReference type="InterPro" id="IPR019734">
    <property type="entry name" value="TPR_rpt"/>
</dbReference>
<protein>
    <submittedName>
        <fullName evidence="5">Cilia and flagella associated protein 70</fullName>
    </submittedName>
</protein>
<dbReference type="Ensembl" id="ENSMMDT00005034142.1">
    <property type="protein sequence ID" value="ENSMMDP00005033401.1"/>
    <property type="gene ID" value="ENSMMDG00005015725.1"/>
</dbReference>
<reference evidence="5" key="2">
    <citation type="submission" date="2025-08" db="UniProtKB">
        <authorList>
            <consortium name="Ensembl"/>
        </authorList>
    </citation>
    <scope>IDENTIFICATION</scope>
</reference>
<reference evidence="5" key="1">
    <citation type="submission" date="2019-06" db="EMBL/GenBank/DDBJ databases">
        <authorList>
            <consortium name="Wellcome Sanger Institute Data Sharing"/>
        </authorList>
    </citation>
    <scope>NUCLEOTIDE SEQUENCE [LARGE SCALE GENOMIC DNA]</scope>
</reference>
<evidence type="ECO:0000256" key="3">
    <source>
        <dbReference type="PROSITE-ProRule" id="PRU00339"/>
    </source>
</evidence>
<dbReference type="AlphaFoldDB" id="A0A667ZKN1"/>
<dbReference type="FunCoup" id="A0A667ZKN1">
    <property type="interactions" value="26"/>
</dbReference>
<dbReference type="GO" id="GO:0060271">
    <property type="term" value="P:cilium assembly"/>
    <property type="evidence" value="ECO:0007669"/>
    <property type="project" value="TreeGrafter"/>
</dbReference>
<dbReference type="PANTHER" id="PTHR44314">
    <property type="entry name" value="CILIA- AND FLAGELLA-ASSOCIATED PROTEIN 70"/>
    <property type="match status" value="1"/>
</dbReference>
<feature type="repeat" description="TPR" evidence="3">
    <location>
        <begin position="167"/>
        <end position="200"/>
    </location>
</feature>
<dbReference type="InterPro" id="IPR011990">
    <property type="entry name" value="TPR-like_helical_dom_sf"/>
</dbReference>
<dbReference type="GO" id="GO:0070062">
    <property type="term" value="C:extracellular exosome"/>
    <property type="evidence" value="ECO:0007669"/>
    <property type="project" value="TreeGrafter"/>
</dbReference>
<evidence type="ECO:0000256" key="4">
    <source>
        <dbReference type="SAM" id="MobiDB-lite"/>
    </source>
</evidence>
<dbReference type="Pfam" id="PF13181">
    <property type="entry name" value="TPR_8"/>
    <property type="match status" value="3"/>
</dbReference>
<evidence type="ECO:0000256" key="1">
    <source>
        <dbReference type="ARBA" id="ARBA00022737"/>
    </source>
</evidence>
<dbReference type="GO" id="GO:0003341">
    <property type="term" value="P:cilium movement"/>
    <property type="evidence" value="ECO:0007669"/>
    <property type="project" value="TreeGrafter"/>
</dbReference>
<dbReference type="Gene3D" id="1.25.40.10">
    <property type="entry name" value="Tetratricopeptide repeat domain"/>
    <property type="match status" value="3"/>
</dbReference>
<dbReference type="GO" id="GO:0031514">
    <property type="term" value="C:motile cilium"/>
    <property type="evidence" value="ECO:0007669"/>
    <property type="project" value="TreeGrafter"/>
</dbReference>
<keyword evidence="2 3" id="KW-0802">TPR repeat</keyword>
<dbReference type="PANTHER" id="PTHR44314:SF1">
    <property type="entry name" value="CILIA- AND FLAGELLA-ASSOCIATED PROTEIN 70"/>
    <property type="match status" value="1"/>
</dbReference>
<reference evidence="5" key="3">
    <citation type="submission" date="2025-09" db="UniProtKB">
        <authorList>
            <consortium name="Ensembl"/>
        </authorList>
    </citation>
    <scope>IDENTIFICATION</scope>
</reference>
<organism evidence="5 6">
    <name type="scientific">Myripristis murdjan</name>
    <name type="common">pinecone soldierfish</name>
    <dbReference type="NCBI Taxonomy" id="586833"/>
    <lineage>
        <taxon>Eukaryota</taxon>
        <taxon>Metazoa</taxon>
        <taxon>Chordata</taxon>
        <taxon>Craniata</taxon>
        <taxon>Vertebrata</taxon>
        <taxon>Euteleostomi</taxon>
        <taxon>Actinopterygii</taxon>
        <taxon>Neopterygii</taxon>
        <taxon>Teleostei</taxon>
        <taxon>Neoteleostei</taxon>
        <taxon>Acanthomorphata</taxon>
        <taxon>Holocentriformes</taxon>
        <taxon>Holocentridae</taxon>
        <taxon>Myripristis</taxon>
    </lineage>
</organism>
<evidence type="ECO:0000256" key="2">
    <source>
        <dbReference type="ARBA" id="ARBA00022803"/>
    </source>
</evidence>
<keyword evidence="6" id="KW-1185">Reference proteome</keyword>
<proteinExistence type="predicted"/>
<accession>A0A667ZKN1</accession>
<dbReference type="GeneTree" id="ENSGT00390000013319"/>
<dbReference type="PROSITE" id="PS50005">
    <property type="entry name" value="TPR"/>
    <property type="match status" value="3"/>
</dbReference>
<dbReference type="InterPro" id="IPR052628">
    <property type="entry name" value="CFAP70"/>
</dbReference>
<keyword evidence="1" id="KW-0677">Repeat</keyword>
<feature type="repeat" description="TPR" evidence="3">
    <location>
        <begin position="493"/>
        <end position="526"/>
    </location>
</feature>